<feature type="region of interest" description="Disordered" evidence="1">
    <location>
        <begin position="115"/>
        <end position="177"/>
    </location>
</feature>
<feature type="signal peptide" evidence="3">
    <location>
        <begin position="1"/>
        <end position="28"/>
    </location>
</feature>
<accession>A0AA88MP03</accession>
<reference evidence="4" key="1">
    <citation type="submission" date="2023-07" db="EMBL/GenBank/DDBJ databases">
        <title>Chromosome-level Genome Assembly of Striped Snakehead (Channa striata).</title>
        <authorList>
            <person name="Liu H."/>
        </authorList>
    </citation>
    <scope>NUCLEOTIDE SEQUENCE</scope>
    <source>
        <strain evidence="4">Gz</strain>
        <tissue evidence="4">Muscle</tissue>
    </source>
</reference>
<feature type="region of interest" description="Disordered" evidence="1">
    <location>
        <begin position="256"/>
        <end position="276"/>
    </location>
</feature>
<keyword evidence="3" id="KW-0732">Signal</keyword>
<dbReference type="EMBL" id="JAUPFM010000009">
    <property type="protein sequence ID" value="KAK2841785.1"/>
    <property type="molecule type" value="Genomic_DNA"/>
</dbReference>
<proteinExistence type="predicted"/>
<feature type="compositionally biased region" description="Polar residues" evidence="1">
    <location>
        <begin position="154"/>
        <end position="177"/>
    </location>
</feature>
<dbReference type="AlphaFoldDB" id="A0AA88MP03"/>
<sequence length="350" mass="36868">MYNSTLQLSLSVCLHLFCLLLLLTDVSCSRASTEAPGNVQTQPNSTQPKCSIACNNAGVSENATTLQEMQSSFPDPKSTSQILSEPLPFTSDANKLSSLSNVQTSTDHMFKDSTATLVPPKKVGNHSTPSSGSAHGQLPLPETQPTTLLPFTTMGSPSQAPPITSTRTVSSSNTEPVRNNYTTTVLVTSTVKHVHTPTSITIAPPPSHPPTAAKATPLTKAGTVFTTSQSTGTKMSAPSTLLLPSPQPDAPTIQMPPAQAPNLPTMPASSPLTPPSHDAVTRVAVVEAAGGALTRQLVDTASLLAVLLFGLLFFLVTVSVFVTQAYESYRRKDYTQVDYLINGMYSDSGV</sequence>
<keyword evidence="2" id="KW-1133">Transmembrane helix</keyword>
<feature type="region of interest" description="Disordered" evidence="1">
    <location>
        <begin position="68"/>
        <end position="95"/>
    </location>
</feature>
<feature type="transmembrane region" description="Helical" evidence="2">
    <location>
        <begin position="303"/>
        <end position="322"/>
    </location>
</feature>
<keyword evidence="2" id="KW-0472">Membrane</keyword>
<gene>
    <name evidence="4" type="ORF">Q5P01_011985</name>
</gene>
<dbReference type="InterPro" id="IPR041056">
    <property type="entry name" value="DUF5585"/>
</dbReference>
<evidence type="ECO:0000256" key="1">
    <source>
        <dbReference type="SAM" id="MobiDB-lite"/>
    </source>
</evidence>
<dbReference type="Pfam" id="PF17823">
    <property type="entry name" value="DUF5585"/>
    <property type="match status" value="1"/>
</dbReference>
<feature type="compositionally biased region" description="Polar residues" evidence="1">
    <location>
        <begin position="68"/>
        <end position="83"/>
    </location>
</feature>
<feature type="chain" id="PRO_5041650752" description="Prostate androgen-regulated mucin-like protein 1" evidence="3">
    <location>
        <begin position="29"/>
        <end position="350"/>
    </location>
</feature>
<evidence type="ECO:0000313" key="4">
    <source>
        <dbReference type="EMBL" id="KAK2841785.1"/>
    </source>
</evidence>
<evidence type="ECO:0008006" key="6">
    <source>
        <dbReference type="Google" id="ProtNLM"/>
    </source>
</evidence>
<keyword evidence="2" id="KW-0812">Transmembrane</keyword>
<organism evidence="4 5">
    <name type="scientific">Channa striata</name>
    <name type="common">Snakehead murrel</name>
    <name type="synonym">Ophicephalus striatus</name>
    <dbReference type="NCBI Taxonomy" id="64152"/>
    <lineage>
        <taxon>Eukaryota</taxon>
        <taxon>Metazoa</taxon>
        <taxon>Chordata</taxon>
        <taxon>Craniata</taxon>
        <taxon>Vertebrata</taxon>
        <taxon>Euteleostomi</taxon>
        <taxon>Actinopterygii</taxon>
        <taxon>Neopterygii</taxon>
        <taxon>Teleostei</taxon>
        <taxon>Neoteleostei</taxon>
        <taxon>Acanthomorphata</taxon>
        <taxon>Anabantaria</taxon>
        <taxon>Anabantiformes</taxon>
        <taxon>Channoidei</taxon>
        <taxon>Channidae</taxon>
        <taxon>Channa</taxon>
    </lineage>
</organism>
<comment type="caution">
    <text evidence="4">The sequence shown here is derived from an EMBL/GenBank/DDBJ whole genome shotgun (WGS) entry which is preliminary data.</text>
</comment>
<feature type="compositionally biased region" description="Polar residues" evidence="1">
    <location>
        <begin position="125"/>
        <end position="134"/>
    </location>
</feature>
<name>A0AA88MP03_CHASR</name>
<dbReference type="Proteomes" id="UP001187415">
    <property type="component" value="Unassembled WGS sequence"/>
</dbReference>
<protein>
    <recommendedName>
        <fullName evidence="6">Prostate androgen-regulated mucin-like protein 1</fullName>
    </recommendedName>
</protein>
<evidence type="ECO:0000256" key="3">
    <source>
        <dbReference type="SAM" id="SignalP"/>
    </source>
</evidence>
<evidence type="ECO:0000256" key="2">
    <source>
        <dbReference type="SAM" id="Phobius"/>
    </source>
</evidence>
<feature type="compositionally biased region" description="Low complexity" evidence="1">
    <location>
        <begin position="138"/>
        <end position="153"/>
    </location>
</feature>
<keyword evidence="5" id="KW-1185">Reference proteome</keyword>
<evidence type="ECO:0000313" key="5">
    <source>
        <dbReference type="Proteomes" id="UP001187415"/>
    </source>
</evidence>